<protein>
    <submittedName>
        <fullName evidence="2">Uncharacterized protein</fullName>
    </submittedName>
</protein>
<evidence type="ECO:0000256" key="1">
    <source>
        <dbReference type="SAM" id="MobiDB-lite"/>
    </source>
</evidence>
<name>A0A6N9YPJ5_9ACTN</name>
<keyword evidence="3" id="KW-1185">Reference proteome</keyword>
<feature type="region of interest" description="Disordered" evidence="1">
    <location>
        <begin position="281"/>
        <end position="301"/>
    </location>
</feature>
<accession>A0A6N9YPJ5</accession>
<feature type="compositionally biased region" description="Polar residues" evidence="1">
    <location>
        <begin position="281"/>
        <end position="291"/>
    </location>
</feature>
<dbReference type="RefSeq" id="WP_163819672.1">
    <property type="nucleotide sequence ID" value="NZ_JAAGOB010000008.1"/>
</dbReference>
<proteinExistence type="predicted"/>
<reference evidence="2 3" key="1">
    <citation type="submission" date="2020-02" db="EMBL/GenBank/DDBJ databases">
        <authorList>
            <person name="Li X.-J."/>
            <person name="Feng X.-M."/>
        </authorList>
    </citation>
    <scope>NUCLEOTIDE SEQUENCE [LARGE SCALE GENOMIC DNA]</scope>
    <source>
        <strain evidence="2 3">CGMCC 4.7225</strain>
    </source>
</reference>
<dbReference type="EMBL" id="JAAGOB010000008">
    <property type="protein sequence ID" value="NED96902.1"/>
    <property type="molecule type" value="Genomic_DNA"/>
</dbReference>
<organism evidence="2 3">
    <name type="scientific">Phytoactinopolyspora alkaliphila</name>
    <dbReference type="NCBI Taxonomy" id="1783498"/>
    <lineage>
        <taxon>Bacteria</taxon>
        <taxon>Bacillati</taxon>
        <taxon>Actinomycetota</taxon>
        <taxon>Actinomycetes</taxon>
        <taxon>Jiangellales</taxon>
        <taxon>Jiangellaceae</taxon>
        <taxon>Phytoactinopolyspora</taxon>
    </lineage>
</organism>
<dbReference type="Proteomes" id="UP000469185">
    <property type="component" value="Unassembled WGS sequence"/>
</dbReference>
<evidence type="ECO:0000313" key="2">
    <source>
        <dbReference type="EMBL" id="NED96902.1"/>
    </source>
</evidence>
<feature type="compositionally biased region" description="Basic residues" evidence="1">
    <location>
        <begin position="292"/>
        <end position="301"/>
    </location>
</feature>
<comment type="caution">
    <text evidence="2">The sequence shown here is derived from an EMBL/GenBank/DDBJ whole genome shotgun (WGS) entry which is preliminary data.</text>
</comment>
<sequence>MLKQPPSWPEMLGRMVAVGFSTARGVIRSREPSEPSGDEATEGRCRFWHAAPDLWRVDDGAGIMHLHDGAWNYVRDPDGTVQRVPSGSMLWGFDVPHPWSLFGTDADKVGRFTERDDFCVPIGAAEAVEIAGRLCWQFTLAPPPHKPHPLQVAVDDITGTVLRIAAPESGFYAVAEEFEPDVDIPPATFTYDGPFSTTWHDEFTRDQAGQEWLERVSLPVPRWWPSGLGYSINQGDPRPALSASISRCPDMRPWPGGREAAPPHGIGRSVPTAAMCTSGATTLGSGLSPSTRHCRPRSWLG</sequence>
<gene>
    <name evidence="2" type="ORF">G1H11_16470</name>
</gene>
<evidence type="ECO:0000313" key="3">
    <source>
        <dbReference type="Proteomes" id="UP000469185"/>
    </source>
</evidence>
<dbReference type="AlphaFoldDB" id="A0A6N9YPJ5"/>